<gene>
    <name evidence="2" type="ORF">L3V18_06785</name>
</gene>
<name>A0ABS9HS47_9GAMM</name>
<evidence type="ECO:0000313" key="2">
    <source>
        <dbReference type="EMBL" id="MCF7221498.1"/>
    </source>
</evidence>
<dbReference type="Proteomes" id="UP001430796">
    <property type="component" value="Unassembled WGS sequence"/>
</dbReference>
<sequence>MNAAPEPLSPSPASPSRRRTRWLYLGAAVCVTAWLALGIGIAVDVGRTALIVLTTAAALTTEGMIWLTALVLGVNVYSARRQLWQKLRQSLR</sequence>
<feature type="transmembrane region" description="Helical" evidence="1">
    <location>
        <begin position="49"/>
        <end position="78"/>
    </location>
</feature>
<feature type="transmembrane region" description="Helical" evidence="1">
    <location>
        <begin position="22"/>
        <end position="43"/>
    </location>
</feature>
<keyword evidence="1" id="KW-0472">Membrane</keyword>
<evidence type="ECO:0000256" key="1">
    <source>
        <dbReference type="SAM" id="Phobius"/>
    </source>
</evidence>
<evidence type="ECO:0000313" key="3">
    <source>
        <dbReference type="Proteomes" id="UP001430796"/>
    </source>
</evidence>
<keyword evidence="1" id="KW-0812">Transmembrane</keyword>
<keyword evidence="3" id="KW-1185">Reference proteome</keyword>
<protein>
    <submittedName>
        <fullName evidence="2">Uncharacterized protein</fullName>
    </submittedName>
</protein>
<dbReference type="RefSeq" id="WP_237053927.1">
    <property type="nucleotide sequence ID" value="NZ_JAKJPO010000003.1"/>
</dbReference>
<reference evidence="3" key="1">
    <citation type="submission" date="2022-01" db="EMBL/GenBank/DDBJ databases">
        <title>Lysobacter chinensis sp. nov., a bacterium isolated from cow dung compost.</title>
        <authorList>
            <person name="Zhou L.Y."/>
        </authorList>
    </citation>
    <scope>NUCLEOTIDE SEQUENCE [LARGE SCALE GENOMIC DNA]</scope>
    <source>
        <strain evidence="3">TLK-CK17</strain>
    </source>
</reference>
<reference evidence="2 3" key="2">
    <citation type="submission" date="2022-01" db="EMBL/GenBank/DDBJ databases">
        <title>Lysobacter chinensis sp. nov., a bacterium isolated from cow dung compost.</title>
        <authorList>
            <person name="Liu Y."/>
        </authorList>
    </citation>
    <scope>NUCLEOTIDE SEQUENCE [LARGE SCALE GENOMIC DNA]</scope>
    <source>
        <strain evidence="2 3">TLK-CK17</strain>
    </source>
</reference>
<accession>A0ABS9HS47</accession>
<reference evidence="2 3" key="3">
    <citation type="submission" date="2022-01" db="EMBL/GenBank/DDBJ databases">
        <authorList>
            <person name="Zhou L.Y."/>
        </authorList>
    </citation>
    <scope>NUCLEOTIDE SEQUENCE [LARGE SCALE GENOMIC DNA]</scope>
    <source>
        <strain evidence="2 3">TLK-CK17</strain>
    </source>
</reference>
<dbReference type="EMBL" id="JAKJPO010000003">
    <property type="protein sequence ID" value="MCF7221498.1"/>
    <property type="molecule type" value="Genomic_DNA"/>
</dbReference>
<organism evidence="2 3">
    <name type="scientific">Marilutibacter chinensis</name>
    <dbReference type="NCBI Taxonomy" id="2912247"/>
    <lineage>
        <taxon>Bacteria</taxon>
        <taxon>Pseudomonadati</taxon>
        <taxon>Pseudomonadota</taxon>
        <taxon>Gammaproteobacteria</taxon>
        <taxon>Lysobacterales</taxon>
        <taxon>Lysobacteraceae</taxon>
        <taxon>Marilutibacter</taxon>
    </lineage>
</organism>
<proteinExistence type="predicted"/>
<keyword evidence="1" id="KW-1133">Transmembrane helix</keyword>
<comment type="caution">
    <text evidence="2">The sequence shown here is derived from an EMBL/GenBank/DDBJ whole genome shotgun (WGS) entry which is preliminary data.</text>
</comment>